<proteinExistence type="predicted"/>
<name>A0A6B3NPZ7_9CYAN</name>
<accession>A0A6B3NPZ7</accession>
<gene>
    <name evidence="1" type="ORF">F6J89_32970</name>
</gene>
<sequence length="131" mass="14957">MSSQEIDDQALLANNSQLIAALAWQGYQQEGRGVVFIDTTATIPSQIKSSDCRQISFIYFGENGFLSRGDLKIWLDTSIGSRLQEYDPTKEVLCLICNPLKIRFVRFHPQSVPPPQAYQKLKNRLSEFRIF</sequence>
<dbReference type="EMBL" id="JAAHFQ010001156">
    <property type="protein sequence ID" value="NER32284.1"/>
    <property type="molecule type" value="Genomic_DNA"/>
</dbReference>
<organism evidence="1">
    <name type="scientific">Symploca sp. SIO1C4</name>
    <dbReference type="NCBI Taxonomy" id="2607765"/>
    <lineage>
        <taxon>Bacteria</taxon>
        <taxon>Bacillati</taxon>
        <taxon>Cyanobacteriota</taxon>
        <taxon>Cyanophyceae</taxon>
        <taxon>Coleofasciculales</taxon>
        <taxon>Coleofasciculaceae</taxon>
        <taxon>Symploca</taxon>
    </lineage>
</organism>
<comment type="caution">
    <text evidence="1">The sequence shown here is derived from an EMBL/GenBank/DDBJ whole genome shotgun (WGS) entry which is preliminary data.</text>
</comment>
<dbReference type="AlphaFoldDB" id="A0A6B3NPZ7"/>
<protein>
    <submittedName>
        <fullName evidence="1">Uncharacterized protein</fullName>
    </submittedName>
</protein>
<evidence type="ECO:0000313" key="1">
    <source>
        <dbReference type="EMBL" id="NER32284.1"/>
    </source>
</evidence>
<reference evidence="1" key="1">
    <citation type="submission" date="2019-11" db="EMBL/GenBank/DDBJ databases">
        <title>Genomic insights into an expanded diversity of filamentous marine cyanobacteria reveals the extraordinary biosynthetic potential of Moorea and Okeania.</title>
        <authorList>
            <person name="Ferreira Leao T."/>
            <person name="Wang M."/>
            <person name="Moss N."/>
            <person name="Da Silva R."/>
            <person name="Sanders J."/>
            <person name="Nurk S."/>
            <person name="Gurevich A."/>
            <person name="Humphrey G."/>
            <person name="Reher R."/>
            <person name="Zhu Q."/>
            <person name="Belda-Ferre P."/>
            <person name="Glukhov E."/>
            <person name="Rex R."/>
            <person name="Dorrestein P.C."/>
            <person name="Knight R."/>
            <person name="Pevzner P."/>
            <person name="Gerwick W.H."/>
            <person name="Gerwick L."/>
        </authorList>
    </citation>
    <scope>NUCLEOTIDE SEQUENCE</scope>
    <source>
        <strain evidence="1">SIO1C4</strain>
    </source>
</reference>